<protein>
    <submittedName>
        <fullName evidence="2">Uncharacterized protein</fullName>
    </submittedName>
</protein>
<feature type="compositionally biased region" description="Basic residues" evidence="1">
    <location>
        <begin position="33"/>
        <end position="48"/>
    </location>
</feature>
<dbReference type="AlphaFoldDB" id="A0A3B6TH51"/>
<feature type="compositionally biased region" description="Basic and acidic residues" evidence="1">
    <location>
        <begin position="231"/>
        <end position="241"/>
    </location>
</feature>
<dbReference type="Gramene" id="TraesCS7D03G0826500.1">
    <property type="protein sequence ID" value="TraesCS7D03G0826500.1.CDS"/>
    <property type="gene ID" value="TraesCS7D03G0826500"/>
</dbReference>
<dbReference type="EnsemblPlants" id="TraesCS7D02G350000.1">
    <property type="protein sequence ID" value="TraesCS7D02G350000.1"/>
    <property type="gene ID" value="TraesCS7D02G350000"/>
</dbReference>
<reference evidence="2" key="1">
    <citation type="submission" date="2018-08" db="EMBL/GenBank/DDBJ databases">
        <authorList>
            <person name="Rossello M."/>
        </authorList>
    </citation>
    <scope>NUCLEOTIDE SEQUENCE [LARGE SCALE GENOMIC DNA]</scope>
    <source>
        <strain evidence="2">cv. Chinese Spring</strain>
    </source>
</reference>
<dbReference type="Gramene" id="TraesCS7D02G350000.1">
    <property type="protein sequence ID" value="TraesCS7D02G350000.1"/>
    <property type="gene ID" value="TraesCS7D02G350000"/>
</dbReference>
<dbReference type="Gramene" id="TraesCAD_scaffold_066399_01G000100.1">
    <property type="protein sequence ID" value="TraesCAD_scaffold_066399_01G000100.1"/>
    <property type="gene ID" value="TraesCAD_scaffold_066399_01G000100"/>
</dbReference>
<evidence type="ECO:0000313" key="3">
    <source>
        <dbReference type="Proteomes" id="UP000019116"/>
    </source>
</evidence>
<accession>A0A3B6TH51</accession>
<proteinExistence type="predicted"/>
<organism evidence="2">
    <name type="scientific">Triticum aestivum</name>
    <name type="common">Wheat</name>
    <dbReference type="NCBI Taxonomy" id="4565"/>
    <lineage>
        <taxon>Eukaryota</taxon>
        <taxon>Viridiplantae</taxon>
        <taxon>Streptophyta</taxon>
        <taxon>Embryophyta</taxon>
        <taxon>Tracheophyta</taxon>
        <taxon>Spermatophyta</taxon>
        <taxon>Magnoliopsida</taxon>
        <taxon>Liliopsida</taxon>
        <taxon>Poales</taxon>
        <taxon>Poaceae</taxon>
        <taxon>BOP clade</taxon>
        <taxon>Pooideae</taxon>
        <taxon>Triticodae</taxon>
        <taxon>Triticeae</taxon>
        <taxon>Triticinae</taxon>
        <taxon>Triticum</taxon>
    </lineage>
</organism>
<feature type="compositionally biased region" description="Low complexity" evidence="1">
    <location>
        <begin position="245"/>
        <end position="264"/>
    </location>
</feature>
<reference evidence="2" key="2">
    <citation type="submission" date="2018-10" db="UniProtKB">
        <authorList>
            <consortium name="EnsemblPlants"/>
        </authorList>
    </citation>
    <scope>IDENTIFICATION</scope>
</reference>
<feature type="compositionally biased region" description="Gly residues" evidence="1">
    <location>
        <begin position="99"/>
        <end position="110"/>
    </location>
</feature>
<evidence type="ECO:0000256" key="1">
    <source>
        <dbReference type="SAM" id="MobiDB-lite"/>
    </source>
</evidence>
<dbReference type="Gramene" id="TraesCLE_scaffold_052533_01G000100.1">
    <property type="protein sequence ID" value="TraesCLE_scaffold_052533_01G000100.1"/>
    <property type="gene ID" value="TraesCLE_scaffold_052533_01G000100"/>
</dbReference>
<dbReference type="Proteomes" id="UP000019116">
    <property type="component" value="Chromosome 7D"/>
</dbReference>
<feature type="compositionally biased region" description="Basic and acidic residues" evidence="1">
    <location>
        <begin position="368"/>
        <end position="379"/>
    </location>
</feature>
<dbReference type="Gramene" id="TraesWEE_scaffold_013914_01G000200.1">
    <property type="protein sequence ID" value="TraesWEE_scaffold_013914_01G000200.1"/>
    <property type="gene ID" value="TraesWEE_scaffold_013914_01G000200"/>
</dbReference>
<feature type="compositionally biased region" description="Low complexity" evidence="1">
    <location>
        <begin position="194"/>
        <end position="203"/>
    </location>
</feature>
<feature type="region of interest" description="Disordered" evidence="1">
    <location>
        <begin position="1"/>
        <end position="435"/>
    </location>
</feature>
<name>A0A3B6TH51_WHEAT</name>
<feature type="compositionally biased region" description="Low complexity" evidence="1">
    <location>
        <begin position="392"/>
        <end position="415"/>
    </location>
</feature>
<feature type="compositionally biased region" description="Basic and acidic residues" evidence="1">
    <location>
        <begin position="313"/>
        <end position="332"/>
    </location>
</feature>
<evidence type="ECO:0000313" key="2">
    <source>
        <dbReference type="EnsemblPlants" id="TraesCS7D02G350000.1"/>
    </source>
</evidence>
<feature type="compositionally biased region" description="Gly residues" evidence="1">
    <location>
        <begin position="218"/>
        <end position="227"/>
    </location>
</feature>
<sequence length="435" mass="45385">MVRADAAAHGGGPRARPRDLPHARGGVRPLRGAPHRPAARGRRARQPARRQVGPPPPRSRPRLLPRQPQPAGAARRQVSGGAGGEVAGDGVRERRRGGGGRGGVVPGGGRGGHHARHVRAQLRLRPRGVPHAGPPHGLRLRGLPQGARPGLPVLADQEEPDVVGPGQGDQAGPSPAHRPAQRRRRGPRGGDQGEGQQRRLQGPAGADDKCPRQEVAGHAGGGHGGGVQDVLLRRQADDHQPADLGHGAPRHAPGVAGPRPAGGPRRVRPRRAPRQGAPAQAENAGDDPERDAEAVPTGRGHHPQGQGGRHPRRPGDPARHGAADPDHGDPPRRQVLGARRGAVQPRPVRRRRGPGGDAPAGVHPVRARVPDVRRPEPRPARGQAHRGRPAPALRAEAVAQVRARADGADAAPPAVRRARDLPPPVVAPAVRVGPR</sequence>
<keyword evidence="3" id="KW-1185">Reference proteome</keyword>
<feature type="compositionally biased region" description="Basic residues" evidence="1">
    <location>
        <begin position="111"/>
        <end position="128"/>
    </location>
</feature>